<dbReference type="RefSeq" id="WP_247378879.1">
    <property type="nucleotide sequence ID" value="NZ_JALLGV010000005.1"/>
</dbReference>
<evidence type="ECO:0000313" key="6">
    <source>
        <dbReference type="Proteomes" id="UP001597119"/>
    </source>
</evidence>
<proteinExistence type="predicted"/>
<dbReference type="Proteomes" id="UP001597119">
    <property type="component" value="Unassembled WGS sequence"/>
</dbReference>
<keyword evidence="1" id="KW-0732">Signal</keyword>
<feature type="region of interest" description="Disordered" evidence="2">
    <location>
        <begin position="286"/>
        <end position="320"/>
    </location>
</feature>
<evidence type="ECO:0000256" key="2">
    <source>
        <dbReference type="SAM" id="MobiDB-lite"/>
    </source>
</evidence>
<feature type="domain" description="DUF7490" evidence="4">
    <location>
        <begin position="167"/>
        <end position="269"/>
    </location>
</feature>
<gene>
    <name evidence="5" type="ORF">ACFR9U_19685</name>
</gene>
<dbReference type="InterPro" id="IPR026371">
    <property type="entry name" value="PGF_CTERM"/>
</dbReference>
<keyword evidence="6" id="KW-1185">Reference proteome</keyword>
<dbReference type="GO" id="GO:0005886">
    <property type="term" value="C:plasma membrane"/>
    <property type="evidence" value="ECO:0007669"/>
    <property type="project" value="UniProtKB-SubCell"/>
</dbReference>
<name>A0ABD6CG78_9EURY</name>
<dbReference type="GO" id="GO:0030115">
    <property type="term" value="C:S-layer"/>
    <property type="evidence" value="ECO:0007669"/>
    <property type="project" value="UniProtKB-SubCell"/>
</dbReference>
<keyword evidence="3" id="KW-0472">Membrane</keyword>
<protein>
    <submittedName>
        <fullName evidence="5">PGF-CTERM sorting domain-containing protein</fullName>
    </submittedName>
</protein>
<dbReference type="InterPro" id="IPR055913">
    <property type="entry name" value="DUF7490"/>
</dbReference>
<comment type="caution">
    <text evidence="5">The sequence shown here is derived from an EMBL/GenBank/DDBJ whole genome shotgun (WGS) entry which is preliminary data.</text>
</comment>
<accession>A0ABD6CG78</accession>
<organism evidence="5 6">
    <name type="scientific">Halorientalis brevis</name>
    <dbReference type="NCBI Taxonomy" id="1126241"/>
    <lineage>
        <taxon>Archaea</taxon>
        <taxon>Methanobacteriati</taxon>
        <taxon>Methanobacteriota</taxon>
        <taxon>Stenosarchaea group</taxon>
        <taxon>Halobacteria</taxon>
        <taxon>Halobacteriales</taxon>
        <taxon>Haloarculaceae</taxon>
        <taxon>Halorientalis</taxon>
    </lineage>
</organism>
<sequence length="342" mass="35867">MQREWPLVGGFVAVVLIALLVASVVPGVIAEPETDDRDALQLQDMAVSHGAVSGETVPLSVEARVQHSGGPSENVTVFFRAVGRQSGLVETTRTVDVGRLADDREVPVTANLTVDRTGGYRIDTVVYRDGERRSSGSTSVEGVGNLVPRYAETNVAFHEFAGGSNALPVIEYAIDSTTDSETTLNVSTYLTNGGDSPSGDMRLVLKARQADSNILAAEKVVRAGQIPAGSTATPHATLTVPANYNYYLDAVLWKGDVIVATARSAANLDPSETIAVNQTRREVGLAVGDFQRNTGGPDSSPDEYGETPTPESSGSGPGFGPGLALVGLLGGLFLLARRGDDR</sequence>
<evidence type="ECO:0000259" key="4">
    <source>
        <dbReference type="Pfam" id="PF24318"/>
    </source>
</evidence>
<dbReference type="NCBIfam" id="TIGR04126">
    <property type="entry name" value="PGF_CTERM"/>
    <property type="match status" value="1"/>
</dbReference>
<evidence type="ECO:0000256" key="1">
    <source>
        <dbReference type="ARBA" id="ARBA00022729"/>
    </source>
</evidence>
<dbReference type="Pfam" id="PF24318">
    <property type="entry name" value="DUF7490"/>
    <property type="match status" value="2"/>
</dbReference>
<keyword evidence="3" id="KW-1133">Transmembrane helix</keyword>
<feature type="transmembrane region" description="Helical" evidence="3">
    <location>
        <begin position="318"/>
        <end position="336"/>
    </location>
</feature>
<keyword evidence="3" id="KW-0812">Transmembrane</keyword>
<evidence type="ECO:0000256" key="3">
    <source>
        <dbReference type="SAM" id="Phobius"/>
    </source>
</evidence>
<feature type="domain" description="DUF7490" evidence="4">
    <location>
        <begin position="40"/>
        <end position="143"/>
    </location>
</feature>
<dbReference type="AlphaFoldDB" id="A0ABD6CG78"/>
<evidence type="ECO:0000313" key="5">
    <source>
        <dbReference type="EMBL" id="MFD1589205.1"/>
    </source>
</evidence>
<reference evidence="5 6" key="1">
    <citation type="journal article" date="2019" name="Int. J. Syst. Evol. Microbiol.">
        <title>The Global Catalogue of Microorganisms (GCM) 10K type strain sequencing project: providing services to taxonomists for standard genome sequencing and annotation.</title>
        <authorList>
            <consortium name="The Broad Institute Genomics Platform"/>
            <consortium name="The Broad Institute Genome Sequencing Center for Infectious Disease"/>
            <person name="Wu L."/>
            <person name="Ma J."/>
        </authorList>
    </citation>
    <scope>NUCLEOTIDE SEQUENCE [LARGE SCALE GENOMIC DNA]</scope>
    <source>
        <strain evidence="5 6">CGMCC 1.12125</strain>
    </source>
</reference>
<dbReference type="EMBL" id="JBHUDJ010000014">
    <property type="protein sequence ID" value="MFD1589205.1"/>
    <property type="molecule type" value="Genomic_DNA"/>
</dbReference>